<evidence type="ECO:0000256" key="2">
    <source>
        <dbReference type="PROSITE-ProRule" id="PRU00335"/>
    </source>
</evidence>
<dbReference type="Pfam" id="PF00440">
    <property type="entry name" value="TetR_N"/>
    <property type="match status" value="1"/>
</dbReference>
<dbReference type="PROSITE" id="PS50977">
    <property type="entry name" value="HTH_TETR_2"/>
    <property type="match status" value="1"/>
</dbReference>
<dbReference type="PANTHER" id="PTHR43479">
    <property type="entry name" value="ACREF/ENVCD OPERON REPRESSOR-RELATED"/>
    <property type="match status" value="1"/>
</dbReference>
<dbReference type="InterPro" id="IPR009057">
    <property type="entry name" value="Homeodomain-like_sf"/>
</dbReference>
<accession>A0A8J3NB49</accession>
<dbReference type="Gene3D" id="1.10.357.10">
    <property type="entry name" value="Tetracycline Repressor, domain 2"/>
    <property type="match status" value="1"/>
</dbReference>
<organism evidence="4 5">
    <name type="scientific">Reticulibacter mediterranei</name>
    <dbReference type="NCBI Taxonomy" id="2778369"/>
    <lineage>
        <taxon>Bacteria</taxon>
        <taxon>Bacillati</taxon>
        <taxon>Chloroflexota</taxon>
        <taxon>Ktedonobacteria</taxon>
        <taxon>Ktedonobacterales</taxon>
        <taxon>Reticulibacteraceae</taxon>
        <taxon>Reticulibacter</taxon>
    </lineage>
</organism>
<sequence length="212" mass="24416">MTQSKINEREDPRVLRTRQLLLQAFSELFLEKGFQTMTVQDIAERAKINRSTFYTHFEDKFAILESWVREQFQLRVASRVLTGDSWSLNTFRLLILHVVEWFAEFHQLTSSADRSLIPLMVTTLQEALFELLLQGFKSVAGSRWDQLADLETVAMVTSWAIFGSGFQCFNQWDEQTETLPPEELADQVTNVLMRGLAQALPTLSVRAVNPQL</sequence>
<comment type="caution">
    <text evidence="4">The sequence shown here is derived from an EMBL/GenBank/DDBJ whole genome shotgun (WGS) entry which is preliminary data.</text>
</comment>
<dbReference type="GO" id="GO:0003677">
    <property type="term" value="F:DNA binding"/>
    <property type="evidence" value="ECO:0007669"/>
    <property type="project" value="UniProtKB-UniRule"/>
</dbReference>
<evidence type="ECO:0000313" key="4">
    <source>
        <dbReference type="EMBL" id="GHP01103.1"/>
    </source>
</evidence>
<gene>
    <name evidence="4" type="ORF">KSF_111500</name>
</gene>
<dbReference type="Proteomes" id="UP000597444">
    <property type="component" value="Unassembled WGS sequence"/>
</dbReference>
<dbReference type="InterPro" id="IPR001647">
    <property type="entry name" value="HTH_TetR"/>
</dbReference>
<dbReference type="EMBL" id="BNJK01000004">
    <property type="protein sequence ID" value="GHP01103.1"/>
    <property type="molecule type" value="Genomic_DNA"/>
</dbReference>
<name>A0A8J3NB49_9CHLR</name>
<dbReference type="InterPro" id="IPR050624">
    <property type="entry name" value="HTH-type_Tx_Regulator"/>
</dbReference>
<keyword evidence="1 2" id="KW-0238">DNA-binding</keyword>
<dbReference type="PRINTS" id="PR00455">
    <property type="entry name" value="HTHTETR"/>
</dbReference>
<dbReference type="AlphaFoldDB" id="A0A8J3NB49"/>
<proteinExistence type="predicted"/>
<keyword evidence="5" id="KW-1185">Reference proteome</keyword>
<evidence type="ECO:0000313" key="5">
    <source>
        <dbReference type="Proteomes" id="UP000597444"/>
    </source>
</evidence>
<dbReference type="SUPFAM" id="SSF46689">
    <property type="entry name" value="Homeodomain-like"/>
    <property type="match status" value="1"/>
</dbReference>
<evidence type="ECO:0000259" key="3">
    <source>
        <dbReference type="PROSITE" id="PS50977"/>
    </source>
</evidence>
<feature type="DNA-binding region" description="H-T-H motif" evidence="2">
    <location>
        <begin position="38"/>
        <end position="57"/>
    </location>
</feature>
<dbReference type="RefSeq" id="WP_220211669.1">
    <property type="nucleotide sequence ID" value="NZ_BNJK01000004.1"/>
</dbReference>
<feature type="domain" description="HTH tetR-type" evidence="3">
    <location>
        <begin position="15"/>
        <end position="75"/>
    </location>
</feature>
<protein>
    <recommendedName>
        <fullName evidence="3">HTH tetR-type domain-containing protein</fullName>
    </recommendedName>
</protein>
<reference evidence="4" key="1">
    <citation type="submission" date="2020-10" db="EMBL/GenBank/DDBJ databases">
        <title>Taxonomic study of unclassified bacteria belonging to the class Ktedonobacteria.</title>
        <authorList>
            <person name="Yabe S."/>
            <person name="Wang C.M."/>
            <person name="Zheng Y."/>
            <person name="Sakai Y."/>
            <person name="Cavaletti L."/>
            <person name="Monciardini P."/>
            <person name="Donadio S."/>
        </authorList>
    </citation>
    <scope>NUCLEOTIDE SEQUENCE</scope>
    <source>
        <strain evidence="4">ID150040</strain>
    </source>
</reference>
<dbReference type="PANTHER" id="PTHR43479:SF7">
    <property type="entry name" value="TETR-FAMILY TRANSCRIPTIONAL REGULATOR"/>
    <property type="match status" value="1"/>
</dbReference>
<evidence type="ECO:0000256" key="1">
    <source>
        <dbReference type="ARBA" id="ARBA00023125"/>
    </source>
</evidence>